<comment type="caution">
    <text evidence="1">The sequence shown here is derived from an EMBL/GenBank/DDBJ whole genome shotgun (WGS) entry which is preliminary data.</text>
</comment>
<proteinExistence type="predicted"/>
<organism evidence="1 2">
    <name type="scientific">Roridomyces roridus</name>
    <dbReference type="NCBI Taxonomy" id="1738132"/>
    <lineage>
        <taxon>Eukaryota</taxon>
        <taxon>Fungi</taxon>
        <taxon>Dikarya</taxon>
        <taxon>Basidiomycota</taxon>
        <taxon>Agaricomycotina</taxon>
        <taxon>Agaricomycetes</taxon>
        <taxon>Agaricomycetidae</taxon>
        <taxon>Agaricales</taxon>
        <taxon>Marasmiineae</taxon>
        <taxon>Mycenaceae</taxon>
        <taxon>Roridomyces</taxon>
    </lineage>
</organism>
<dbReference type="Proteomes" id="UP001221142">
    <property type="component" value="Unassembled WGS sequence"/>
</dbReference>
<dbReference type="EMBL" id="JARKIF010000002">
    <property type="protein sequence ID" value="KAJ7647883.1"/>
    <property type="molecule type" value="Genomic_DNA"/>
</dbReference>
<protein>
    <submittedName>
        <fullName evidence="1">Uncharacterized protein</fullName>
    </submittedName>
</protein>
<gene>
    <name evidence="1" type="ORF">FB45DRAFT_1020094</name>
</gene>
<sequence>MYPRTSTPRSDWSANSQDFYLVEPTLLNDMSMPDHIHHPQPVRAIPGLAWGTDQLRKHSVKRTHPDDLSGETTCFPDPENALGIFSDSPSTKYRSFARPLDGIHQRLQQTPPVRPKQIQDYQVEGGWSFDAAGRAHYVPSGGVEEIGDAEEVMPPVDVLVDASHTFFDQDQLPPGTTPPPGPIQRTIELLPLPVLDRLPLGDGSNTYLGGPPPPSVHDFSFHYDDDPTPCSSPTLLTQSQELHIIEQNLLSIVTSSLAVGSLHAKFAAVPAPSKEDLWLCDRVSEALHAVETSLRRRSQIPAEEWSLRSTSCQRKYDRRLLSLRKTLQRLHSLSTLARASQLDKIRALLKQHHAKLSDLAHKFNATFDRLHLRHVSTILSDLYNDIQRRVDGRKEDRKTARAAARVRLLREGRRPSLVDVS</sequence>
<reference evidence="1" key="1">
    <citation type="submission" date="2023-03" db="EMBL/GenBank/DDBJ databases">
        <title>Massive genome expansion in bonnet fungi (Mycena s.s.) driven by repeated elements and novel gene families across ecological guilds.</title>
        <authorList>
            <consortium name="Lawrence Berkeley National Laboratory"/>
            <person name="Harder C.B."/>
            <person name="Miyauchi S."/>
            <person name="Viragh M."/>
            <person name="Kuo A."/>
            <person name="Thoen E."/>
            <person name="Andreopoulos B."/>
            <person name="Lu D."/>
            <person name="Skrede I."/>
            <person name="Drula E."/>
            <person name="Henrissat B."/>
            <person name="Morin E."/>
            <person name="Kohler A."/>
            <person name="Barry K."/>
            <person name="LaButti K."/>
            <person name="Morin E."/>
            <person name="Salamov A."/>
            <person name="Lipzen A."/>
            <person name="Mereny Z."/>
            <person name="Hegedus B."/>
            <person name="Baldrian P."/>
            <person name="Stursova M."/>
            <person name="Weitz H."/>
            <person name="Taylor A."/>
            <person name="Grigoriev I.V."/>
            <person name="Nagy L.G."/>
            <person name="Martin F."/>
            <person name="Kauserud H."/>
        </authorList>
    </citation>
    <scope>NUCLEOTIDE SEQUENCE</scope>
    <source>
        <strain evidence="1">9284</strain>
    </source>
</reference>
<accession>A0AAD7G0K6</accession>
<name>A0AAD7G0K6_9AGAR</name>
<dbReference type="AlphaFoldDB" id="A0AAD7G0K6"/>
<evidence type="ECO:0000313" key="1">
    <source>
        <dbReference type="EMBL" id="KAJ7647883.1"/>
    </source>
</evidence>
<evidence type="ECO:0000313" key="2">
    <source>
        <dbReference type="Proteomes" id="UP001221142"/>
    </source>
</evidence>
<keyword evidence="2" id="KW-1185">Reference proteome</keyword>